<feature type="region of interest" description="Disordered" evidence="1">
    <location>
        <begin position="95"/>
        <end position="140"/>
    </location>
</feature>
<evidence type="ECO:0000313" key="2">
    <source>
        <dbReference type="EMBL" id="KEJ94539.1"/>
    </source>
</evidence>
<comment type="caution">
    <text evidence="2">The sequence shown here is derived from an EMBL/GenBank/DDBJ whole genome shotgun (WGS) entry which is preliminary data.</text>
</comment>
<accession>A0A073IXV4</accession>
<dbReference type="AlphaFoldDB" id="A0A073IXV4"/>
<keyword evidence="3" id="KW-1185">Reference proteome</keyword>
<gene>
    <name evidence="2" type="ORF">SUH3_05790</name>
</gene>
<protein>
    <submittedName>
        <fullName evidence="2">Uncharacterized protein</fullName>
    </submittedName>
</protein>
<sequence>MQPSASLFGDFRDLDEGIECTNVDLTCLHDNQLGPIACFAALCQILGQHPALHVRIHTDQPLRPEPKIPKGRKNRSVHIISNKHMDLRCTEQSQGFAVPSDAAQQSEAGSRERGKVGHGAATRKSNGCITGQIEDVEEPT</sequence>
<proteinExistence type="predicted"/>
<dbReference type="EMBL" id="JAMD01000012">
    <property type="protein sequence ID" value="KEJ94539.1"/>
    <property type="molecule type" value="Genomic_DNA"/>
</dbReference>
<dbReference type="Proteomes" id="UP000027746">
    <property type="component" value="Unassembled WGS sequence"/>
</dbReference>
<reference evidence="2 3" key="1">
    <citation type="submission" date="2014-01" db="EMBL/GenBank/DDBJ databases">
        <title>Sulfitobacter sp. H3 (MCCC 1A00686) Genome Sequencing.</title>
        <authorList>
            <person name="Lai Q."/>
            <person name="Hong Z."/>
        </authorList>
    </citation>
    <scope>NUCLEOTIDE SEQUENCE [LARGE SCALE GENOMIC DNA]</scope>
    <source>
        <strain evidence="2 3">H3</strain>
    </source>
</reference>
<name>A0A073IXV4_9RHOB</name>
<evidence type="ECO:0000313" key="3">
    <source>
        <dbReference type="Proteomes" id="UP000027746"/>
    </source>
</evidence>
<evidence type="ECO:0000256" key="1">
    <source>
        <dbReference type="SAM" id="MobiDB-lite"/>
    </source>
</evidence>
<organism evidence="2 3">
    <name type="scientific">Pseudosulfitobacter pseudonitzschiae</name>
    <dbReference type="NCBI Taxonomy" id="1402135"/>
    <lineage>
        <taxon>Bacteria</taxon>
        <taxon>Pseudomonadati</taxon>
        <taxon>Pseudomonadota</taxon>
        <taxon>Alphaproteobacteria</taxon>
        <taxon>Rhodobacterales</taxon>
        <taxon>Roseobacteraceae</taxon>
        <taxon>Pseudosulfitobacter</taxon>
    </lineage>
</organism>